<keyword evidence="5" id="KW-0804">Transcription</keyword>
<dbReference type="GO" id="GO:0000156">
    <property type="term" value="F:phosphorelay response regulator activity"/>
    <property type="evidence" value="ECO:0007669"/>
    <property type="project" value="TreeGrafter"/>
</dbReference>
<name>A0A2G6KCI0_9BACT</name>
<dbReference type="InterPro" id="IPR011006">
    <property type="entry name" value="CheY-like_superfamily"/>
</dbReference>
<feature type="compositionally biased region" description="Basic and acidic residues" evidence="7">
    <location>
        <begin position="256"/>
        <end position="266"/>
    </location>
</feature>
<dbReference type="InterPro" id="IPR039420">
    <property type="entry name" value="WalR-like"/>
</dbReference>
<dbReference type="GO" id="GO:0032993">
    <property type="term" value="C:protein-DNA complex"/>
    <property type="evidence" value="ECO:0007669"/>
    <property type="project" value="TreeGrafter"/>
</dbReference>
<evidence type="ECO:0000256" key="2">
    <source>
        <dbReference type="ARBA" id="ARBA00023012"/>
    </source>
</evidence>
<feature type="modified residue" description="4-aspartylphosphate" evidence="6">
    <location>
        <position position="55"/>
    </location>
</feature>
<reference evidence="9 10" key="1">
    <citation type="submission" date="2017-10" db="EMBL/GenBank/DDBJ databases">
        <title>Novel microbial diversity and functional potential in the marine mammal oral microbiome.</title>
        <authorList>
            <person name="Dudek N.K."/>
            <person name="Sun C.L."/>
            <person name="Burstein D."/>
            <person name="Kantor R.S."/>
            <person name="Aliaga Goltsman D.S."/>
            <person name="Bik E.M."/>
            <person name="Thomas B.C."/>
            <person name="Banfield J.F."/>
            <person name="Relman D.A."/>
        </authorList>
    </citation>
    <scope>NUCLEOTIDE SEQUENCE [LARGE SCALE GENOMIC DNA]</scope>
    <source>
        <strain evidence="9">DOLJORAL78_47_16</strain>
    </source>
</reference>
<accession>A0A2G6KCI0</accession>
<feature type="compositionally biased region" description="Basic and acidic residues" evidence="7">
    <location>
        <begin position="228"/>
        <end position="248"/>
    </location>
</feature>
<dbReference type="Proteomes" id="UP000230821">
    <property type="component" value="Unassembled WGS sequence"/>
</dbReference>
<keyword evidence="1 6" id="KW-0597">Phosphoprotein</keyword>
<evidence type="ECO:0000313" key="9">
    <source>
        <dbReference type="EMBL" id="PIE33345.1"/>
    </source>
</evidence>
<dbReference type="Pfam" id="PF00072">
    <property type="entry name" value="Response_reg"/>
    <property type="match status" value="1"/>
</dbReference>
<dbReference type="InterPro" id="IPR001789">
    <property type="entry name" value="Sig_transdc_resp-reg_receiver"/>
</dbReference>
<dbReference type="GO" id="GO:0005829">
    <property type="term" value="C:cytosol"/>
    <property type="evidence" value="ECO:0007669"/>
    <property type="project" value="TreeGrafter"/>
</dbReference>
<proteinExistence type="predicted"/>
<sequence length="405" mass="45594">MGTQQKILIVDDDENTQSILLFFFKKAGYSVFTAYDGRDGLEKALANQPDIVISDVMMPKMDGYELCRELKRHPVTRAIPVMMLTAQGDSDAAVEGFQAGADDYISKPFDTKEVLARVERTLRWSEQKPESVPKISGNLTKIPLFDLISFCEEHRINGVIHLARWEKEGKYTKKVQGKIHLHLGEIIAIQCKDIDDVTDALDELLEWQDGTFTIEQEALHLPAIPGNDNEKTPDRPVSELEQTERGAETVKSMTELPDKSAEEDAPLKTPDVQEQPPVPQEVPYIKESIHRILDELKIQSGNLDYADVADWSGEAIHTVGNLARTKSPSIRDALKKVRQFSERVSQELDLGSLDETMILSETGLVLQYQVENFGTMNIVAPKEDQGMMRWNCNDALEKIMELLPS</sequence>
<keyword evidence="2" id="KW-0902">Two-component regulatory system</keyword>
<keyword evidence="4" id="KW-0238">DNA-binding</keyword>
<evidence type="ECO:0000256" key="4">
    <source>
        <dbReference type="ARBA" id="ARBA00023125"/>
    </source>
</evidence>
<dbReference type="Gene3D" id="3.40.50.2300">
    <property type="match status" value="1"/>
</dbReference>
<feature type="region of interest" description="Disordered" evidence="7">
    <location>
        <begin position="223"/>
        <end position="278"/>
    </location>
</feature>
<dbReference type="SUPFAM" id="SSF103196">
    <property type="entry name" value="Roadblock/LC7 domain"/>
    <property type="match status" value="1"/>
</dbReference>
<evidence type="ECO:0000256" key="1">
    <source>
        <dbReference type="ARBA" id="ARBA00022553"/>
    </source>
</evidence>
<evidence type="ECO:0000256" key="7">
    <source>
        <dbReference type="SAM" id="MobiDB-lite"/>
    </source>
</evidence>
<dbReference type="SUPFAM" id="SSF52172">
    <property type="entry name" value="CheY-like"/>
    <property type="match status" value="1"/>
</dbReference>
<dbReference type="EMBL" id="PDSK01000100">
    <property type="protein sequence ID" value="PIE33345.1"/>
    <property type="molecule type" value="Genomic_DNA"/>
</dbReference>
<protein>
    <recommendedName>
        <fullName evidence="8">Response regulatory domain-containing protein</fullName>
    </recommendedName>
</protein>
<evidence type="ECO:0000256" key="5">
    <source>
        <dbReference type="ARBA" id="ARBA00023163"/>
    </source>
</evidence>
<evidence type="ECO:0000313" key="10">
    <source>
        <dbReference type="Proteomes" id="UP000230821"/>
    </source>
</evidence>
<keyword evidence="3" id="KW-0805">Transcription regulation</keyword>
<dbReference type="AlphaFoldDB" id="A0A2G6KCI0"/>
<dbReference type="CDD" id="cd17574">
    <property type="entry name" value="REC_OmpR"/>
    <property type="match status" value="1"/>
</dbReference>
<feature type="domain" description="Response regulatory" evidence="8">
    <location>
        <begin position="6"/>
        <end position="122"/>
    </location>
</feature>
<dbReference type="Pfam" id="PF14332">
    <property type="entry name" value="DUF4388"/>
    <property type="match status" value="1"/>
</dbReference>
<dbReference type="PANTHER" id="PTHR48111">
    <property type="entry name" value="REGULATOR OF RPOS"/>
    <property type="match status" value="1"/>
</dbReference>
<evidence type="ECO:0000256" key="6">
    <source>
        <dbReference type="PROSITE-ProRule" id="PRU00169"/>
    </source>
</evidence>
<dbReference type="FunFam" id="3.40.50.2300:FF:000001">
    <property type="entry name" value="DNA-binding response regulator PhoB"/>
    <property type="match status" value="1"/>
</dbReference>
<organism evidence="9 10">
    <name type="scientific">candidate division KSB3 bacterium</name>
    <dbReference type="NCBI Taxonomy" id="2044937"/>
    <lineage>
        <taxon>Bacteria</taxon>
        <taxon>candidate division KSB3</taxon>
    </lineage>
</organism>
<dbReference type="PANTHER" id="PTHR48111:SF1">
    <property type="entry name" value="TWO-COMPONENT RESPONSE REGULATOR ORR33"/>
    <property type="match status" value="1"/>
</dbReference>
<dbReference type="InterPro" id="IPR025497">
    <property type="entry name" value="PatA-like_N"/>
</dbReference>
<evidence type="ECO:0000259" key="8">
    <source>
        <dbReference type="PROSITE" id="PS50110"/>
    </source>
</evidence>
<dbReference type="SMART" id="SM00448">
    <property type="entry name" value="REC"/>
    <property type="match status" value="1"/>
</dbReference>
<dbReference type="GO" id="GO:0000976">
    <property type="term" value="F:transcription cis-regulatory region binding"/>
    <property type="evidence" value="ECO:0007669"/>
    <property type="project" value="TreeGrafter"/>
</dbReference>
<dbReference type="PROSITE" id="PS50110">
    <property type="entry name" value="RESPONSE_REGULATORY"/>
    <property type="match status" value="1"/>
</dbReference>
<comment type="caution">
    <text evidence="9">The sequence shown here is derived from an EMBL/GenBank/DDBJ whole genome shotgun (WGS) entry which is preliminary data.</text>
</comment>
<gene>
    <name evidence="9" type="ORF">CSA56_12300</name>
</gene>
<evidence type="ECO:0000256" key="3">
    <source>
        <dbReference type="ARBA" id="ARBA00023015"/>
    </source>
</evidence>
<dbReference type="GO" id="GO:0006355">
    <property type="term" value="P:regulation of DNA-templated transcription"/>
    <property type="evidence" value="ECO:0007669"/>
    <property type="project" value="TreeGrafter"/>
</dbReference>